<keyword evidence="6 15" id="KW-0808">Transferase</keyword>
<keyword evidence="19" id="KW-1185">Reference proteome</keyword>
<evidence type="ECO:0000256" key="9">
    <source>
        <dbReference type="ARBA" id="ARBA00022777"/>
    </source>
</evidence>
<evidence type="ECO:0000256" key="7">
    <source>
        <dbReference type="ARBA" id="ARBA00022695"/>
    </source>
</evidence>
<evidence type="ECO:0000256" key="1">
    <source>
        <dbReference type="ARBA" id="ARBA00002121"/>
    </source>
</evidence>
<dbReference type="SUPFAM" id="SSF82114">
    <property type="entry name" value="Riboflavin kinase-like"/>
    <property type="match status" value="1"/>
</dbReference>
<evidence type="ECO:0000256" key="14">
    <source>
        <dbReference type="ARBA" id="ARBA00049494"/>
    </source>
</evidence>
<dbReference type="Proteomes" id="UP001055153">
    <property type="component" value="Unassembled WGS sequence"/>
</dbReference>
<evidence type="ECO:0000256" key="5">
    <source>
        <dbReference type="ARBA" id="ARBA00022643"/>
    </source>
</evidence>
<comment type="pathway">
    <text evidence="2 15">Cofactor biosynthesis; FAD biosynthesis; FAD from FMN: step 1/1.</text>
</comment>
<dbReference type="InterPro" id="IPR014729">
    <property type="entry name" value="Rossmann-like_a/b/a_fold"/>
</dbReference>
<evidence type="ECO:0000256" key="16">
    <source>
        <dbReference type="SAM" id="MobiDB-lite"/>
    </source>
</evidence>
<evidence type="ECO:0000256" key="4">
    <source>
        <dbReference type="ARBA" id="ARBA00022630"/>
    </source>
</evidence>
<dbReference type="Pfam" id="PF06574">
    <property type="entry name" value="FAD_syn"/>
    <property type="match status" value="1"/>
</dbReference>
<keyword evidence="9 15" id="KW-0418">Kinase</keyword>
<dbReference type="Gene3D" id="2.40.30.30">
    <property type="entry name" value="Riboflavin kinase-like"/>
    <property type="match status" value="1"/>
</dbReference>
<keyword evidence="11 15" id="KW-0067">ATP-binding</keyword>
<protein>
    <recommendedName>
        <fullName evidence="15">Riboflavin biosynthesis protein</fullName>
    </recommendedName>
    <domain>
        <recommendedName>
            <fullName evidence="15">Riboflavin kinase</fullName>
            <ecNumber evidence="15">2.7.1.26</ecNumber>
        </recommendedName>
        <alternativeName>
            <fullName evidence="15">Flavokinase</fullName>
        </alternativeName>
    </domain>
    <domain>
        <recommendedName>
            <fullName evidence="15">FMN adenylyltransferase</fullName>
            <ecNumber evidence="15">2.7.7.2</ecNumber>
        </recommendedName>
        <alternativeName>
            <fullName evidence="15">FAD pyrophosphorylase</fullName>
        </alternativeName>
        <alternativeName>
            <fullName evidence="15">FAD synthase</fullName>
        </alternativeName>
    </domain>
</protein>
<keyword evidence="4 15" id="KW-0285">Flavoprotein</keyword>
<accession>A0ABQ4SHF9</accession>
<dbReference type="PANTHER" id="PTHR22749:SF6">
    <property type="entry name" value="RIBOFLAVIN KINASE"/>
    <property type="match status" value="1"/>
</dbReference>
<dbReference type="InterPro" id="IPR023465">
    <property type="entry name" value="Riboflavin_kinase_dom_sf"/>
</dbReference>
<evidence type="ECO:0000256" key="3">
    <source>
        <dbReference type="ARBA" id="ARBA00005201"/>
    </source>
</evidence>
<gene>
    <name evidence="18" type="primary">ribF</name>
    <name evidence="18" type="ORF">GMJLKIPL_3149</name>
</gene>
<evidence type="ECO:0000256" key="2">
    <source>
        <dbReference type="ARBA" id="ARBA00004726"/>
    </source>
</evidence>
<dbReference type="InterPro" id="IPR002606">
    <property type="entry name" value="Riboflavin_kinase_bac"/>
</dbReference>
<organism evidence="18 19">
    <name type="scientific">Methylobacterium isbiliense</name>
    <dbReference type="NCBI Taxonomy" id="315478"/>
    <lineage>
        <taxon>Bacteria</taxon>
        <taxon>Pseudomonadati</taxon>
        <taxon>Pseudomonadota</taxon>
        <taxon>Alphaproteobacteria</taxon>
        <taxon>Hyphomicrobiales</taxon>
        <taxon>Methylobacteriaceae</taxon>
        <taxon>Methylobacterium</taxon>
    </lineage>
</organism>
<keyword evidence="7 15" id="KW-0548">Nucleotidyltransferase</keyword>
<dbReference type="Gene3D" id="3.40.50.620">
    <property type="entry name" value="HUPs"/>
    <property type="match status" value="1"/>
</dbReference>
<dbReference type="RefSeq" id="WP_238236022.1">
    <property type="nucleotide sequence ID" value="NZ_BPQQ01000034.1"/>
</dbReference>
<dbReference type="PANTHER" id="PTHR22749">
    <property type="entry name" value="RIBOFLAVIN KINASE/FMN ADENYLYLTRANSFERASE"/>
    <property type="match status" value="1"/>
</dbReference>
<proteinExistence type="inferred from homology"/>
<keyword evidence="8 15" id="KW-0547">Nucleotide-binding</keyword>
<keyword evidence="5 15" id="KW-0288">FMN</keyword>
<dbReference type="GO" id="GO:0016779">
    <property type="term" value="F:nucleotidyltransferase activity"/>
    <property type="evidence" value="ECO:0007669"/>
    <property type="project" value="UniProtKB-KW"/>
</dbReference>
<evidence type="ECO:0000256" key="11">
    <source>
        <dbReference type="ARBA" id="ARBA00022840"/>
    </source>
</evidence>
<evidence type="ECO:0000256" key="6">
    <source>
        <dbReference type="ARBA" id="ARBA00022679"/>
    </source>
</evidence>
<dbReference type="PIRSF" id="PIRSF004491">
    <property type="entry name" value="FAD_Synth"/>
    <property type="match status" value="1"/>
</dbReference>
<dbReference type="SUPFAM" id="SSF52374">
    <property type="entry name" value="Nucleotidylyl transferase"/>
    <property type="match status" value="1"/>
</dbReference>
<comment type="caution">
    <text evidence="18">The sequence shown here is derived from an EMBL/GenBank/DDBJ whole genome shotgun (WGS) entry which is preliminary data.</text>
</comment>
<sequence length="337" mass="35088">MPSSDETAAKGSAAPSAPPRLIVNRDGAPIPPGLRGAVAALGNFDGLHQGHRALIAAVRREAAAVGAPSTVLTFEPHPRSFFSPATPMFRLTDEAVKLAVLARLGVDGVFVRRFDAALAGTGAAAFVTGLLKGELGLSGVVIGHDFHFGRGREGTPAVLAALCAENGLACRVVEAVTAETGESPVSSSAIRASLEAGDVARANRLLGFRWFVQGEVRHGDKRGRTLGFPTANVALPGCGLAHGIYAVRVRLPDGSLRDGVASYGRRPTFDNGAPLLETTLFDFSGDLYGRTIAVEFVGYIRGEARFASAEALTARMHEDAAEARRILAADAVPSMIA</sequence>
<name>A0ABQ4SHF9_9HYPH</name>
<dbReference type="NCBIfam" id="TIGR00083">
    <property type="entry name" value="ribF"/>
    <property type="match status" value="1"/>
</dbReference>
<comment type="catalytic activity">
    <reaction evidence="14 15">
        <text>FMN + ATP + H(+) = FAD + diphosphate</text>
        <dbReference type="Rhea" id="RHEA:17237"/>
        <dbReference type="ChEBI" id="CHEBI:15378"/>
        <dbReference type="ChEBI" id="CHEBI:30616"/>
        <dbReference type="ChEBI" id="CHEBI:33019"/>
        <dbReference type="ChEBI" id="CHEBI:57692"/>
        <dbReference type="ChEBI" id="CHEBI:58210"/>
        <dbReference type="EC" id="2.7.7.2"/>
    </reaction>
</comment>
<dbReference type="EMBL" id="BPQQ01000034">
    <property type="protein sequence ID" value="GJE01220.1"/>
    <property type="molecule type" value="Genomic_DNA"/>
</dbReference>
<evidence type="ECO:0000256" key="12">
    <source>
        <dbReference type="ARBA" id="ARBA00023268"/>
    </source>
</evidence>
<comment type="function">
    <text evidence="1">Catalyzes the phosphorylation of riboflavin to FMN followed by the adenylation of FMN to FAD.</text>
</comment>
<dbReference type="InterPro" id="IPR023468">
    <property type="entry name" value="Riboflavin_kinase"/>
</dbReference>
<evidence type="ECO:0000313" key="18">
    <source>
        <dbReference type="EMBL" id="GJE01220.1"/>
    </source>
</evidence>
<dbReference type="InterPro" id="IPR015864">
    <property type="entry name" value="FAD_synthase"/>
</dbReference>
<dbReference type="SMART" id="SM00904">
    <property type="entry name" value="Flavokinase"/>
    <property type="match status" value="1"/>
</dbReference>
<feature type="region of interest" description="Disordered" evidence="16">
    <location>
        <begin position="1"/>
        <end position="26"/>
    </location>
</feature>
<dbReference type="EC" id="2.7.1.26" evidence="15"/>
<dbReference type="Pfam" id="PF01687">
    <property type="entry name" value="Flavokinase"/>
    <property type="match status" value="1"/>
</dbReference>
<comment type="pathway">
    <text evidence="3 15">Cofactor biosynthesis; FMN biosynthesis; FMN from riboflavin (ATP route): step 1/1.</text>
</comment>
<dbReference type="InterPro" id="IPR015865">
    <property type="entry name" value="Riboflavin_kinase_bac/euk"/>
</dbReference>
<dbReference type="NCBIfam" id="NF004160">
    <property type="entry name" value="PRK05627.1-3"/>
    <property type="match status" value="1"/>
</dbReference>
<evidence type="ECO:0000256" key="10">
    <source>
        <dbReference type="ARBA" id="ARBA00022827"/>
    </source>
</evidence>
<comment type="catalytic activity">
    <reaction evidence="13 15">
        <text>riboflavin + ATP = FMN + ADP + H(+)</text>
        <dbReference type="Rhea" id="RHEA:14357"/>
        <dbReference type="ChEBI" id="CHEBI:15378"/>
        <dbReference type="ChEBI" id="CHEBI:30616"/>
        <dbReference type="ChEBI" id="CHEBI:57986"/>
        <dbReference type="ChEBI" id="CHEBI:58210"/>
        <dbReference type="ChEBI" id="CHEBI:456216"/>
        <dbReference type="EC" id="2.7.1.26"/>
    </reaction>
</comment>
<evidence type="ECO:0000259" key="17">
    <source>
        <dbReference type="SMART" id="SM00904"/>
    </source>
</evidence>
<keyword evidence="12" id="KW-0511">Multifunctional enzyme</keyword>
<comment type="similarity">
    <text evidence="15">Belongs to the ribF family.</text>
</comment>
<evidence type="ECO:0000256" key="8">
    <source>
        <dbReference type="ARBA" id="ARBA00022741"/>
    </source>
</evidence>
<evidence type="ECO:0000256" key="15">
    <source>
        <dbReference type="PIRNR" id="PIRNR004491"/>
    </source>
</evidence>
<dbReference type="EC" id="2.7.7.2" evidence="15"/>
<evidence type="ECO:0000256" key="13">
    <source>
        <dbReference type="ARBA" id="ARBA00047880"/>
    </source>
</evidence>
<dbReference type="GO" id="GO:0016301">
    <property type="term" value="F:kinase activity"/>
    <property type="evidence" value="ECO:0007669"/>
    <property type="project" value="UniProtKB-KW"/>
</dbReference>
<feature type="domain" description="Riboflavin kinase" evidence="17">
    <location>
        <begin position="205"/>
        <end position="328"/>
    </location>
</feature>
<evidence type="ECO:0000313" key="19">
    <source>
        <dbReference type="Proteomes" id="UP001055153"/>
    </source>
</evidence>
<dbReference type="CDD" id="cd02064">
    <property type="entry name" value="FAD_synthetase_N"/>
    <property type="match status" value="1"/>
</dbReference>
<reference evidence="18" key="1">
    <citation type="journal article" date="2021" name="Front. Microbiol.">
        <title>Comprehensive Comparative Genomics and Phenotyping of Methylobacterium Species.</title>
        <authorList>
            <person name="Alessa O."/>
            <person name="Ogura Y."/>
            <person name="Fujitani Y."/>
            <person name="Takami H."/>
            <person name="Hayashi T."/>
            <person name="Sahin N."/>
            <person name="Tani A."/>
        </authorList>
    </citation>
    <scope>NUCLEOTIDE SEQUENCE</scope>
    <source>
        <strain evidence="18">DSM 17168</strain>
    </source>
</reference>
<reference evidence="18" key="2">
    <citation type="submission" date="2021-08" db="EMBL/GenBank/DDBJ databases">
        <authorList>
            <person name="Tani A."/>
            <person name="Ola A."/>
            <person name="Ogura Y."/>
            <person name="Katsura K."/>
            <person name="Hayashi T."/>
        </authorList>
    </citation>
    <scope>NUCLEOTIDE SEQUENCE</scope>
    <source>
        <strain evidence="18">DSM 17168</strain>
    </source>
</reference>
<keyword evidence="10 15" id="KW-0274">FAD</keyword>